<accession>A0A1Q8CMJ4</accession>
<dbReference type="InterPro" id="IPR025410">
    <property type="entry name" value="Lant_dehyd"/>
</dbReference>
<keyword evidence="4" id="KW-1185">Reference proteome</keyword>
<evidence type="ECO:0000313" key="4">
    <source>
        <dbReference type="Proteomes" id="UP000185596"/>
    </source>
</evidence>
<comment type="caution">
    <text evidence="3">The sequence shown here is derived from an EMBL/GenBank/DDBJ whole genome shotgun (WGS) entry which is preliminary data.</text>
</comment>
<sequence length="900" mass="93300">MPVVSPATRTAAVTGTAGAGLADPAWWAPGVALHERGDPAVPGAVDGRGSVGDPAGNSRDPAFAARLSDLGVADTASGGSPADLARRLPRPAWAALAERAVRAARPLETHPPEPRRVDWRFAFARVLDPFVAEAATAIRAGTPGSEHVDLDRVAEGVGAALGSWLVDIAVRTLVTELHRWRAEDRLDGDDGRARFDDFVRQLTTPPGLGEVLGRYPVLARLLAQATSGTVAATLELLARFGEDRAELVRTLLGGTDPGALVALHGARGDRHAGGRSVTLLEFAGGALVVYKPRDLAPQVCFTRFLDRLEGLAPGLFPRSPALLARPGYGWSEHVPARPLTDRAGADRFYRRQGALLALLHGLRATDVHYENLIAHGDQPVLVDVETLFQPDLSPAGPGDPAADALAASVHRTALLPLVTVGEQGMADLSGLGGDPGHSPSSVVDWLDPGTDRMRLTRRTARMAGAANRPRLDGREVDPANHEQALLAGFRQAYDTIAAHRGELAELAAEHADLRVRVVTRPTWVYGTLLDETTHPDVLADALDRDRALAVLHQGRTGEPLVAQLLAHEVAALWAGDVPLFTAGVGDGRLRTAEGAPLPVPLPRTGLAAARETLAGLGEVDRRDQEWVVSATLATRRRAGAHPVAAPVAAEGAAAHPDELLAAACAVADRLVAGGLAADGRVNWLGLEVVERRQWLVLPLGASLGSGYLGVAVFLAQLAALTGIGRYADQAHRAVGDTPALVHLLATRPDLVTAIGCGGLHGLGGIAFGLARLGSLLDDQGLREAAAAAVPLAVSAATPAAEAGWAGGLAGCLAALSAVGAELDLDITAGADRCATELTGRVDRALEPVADDGAGFGDGLAGVGWALSTFGPDPVHRAAGQRAVTRAAAGGTDEPGWCRGR</sequence>
<organism evidence="3 4">
    <name type="scientific">Actinophytocola xanthii</name>
    <dbReference type="NCBI Taxonomy" id="1912961"/>
    <lineage>
        <taxon>Bacteria</taxon>
        <taxon>Bacillati</taxon>
        <taxon>Actinomycetota</taxon>
        <taxon>Actinomycetes</taxon>
        <taxon>Pseudonocardiales</taxon>
        <taxon>Pseudonocardiaceae</taxon>
    </lineage>
</organism>
<dbReference type="NCBIfam" id="TIGR03897">
    <property type="entry name" value="lanti_2_LanM"/>
    <property type="match status" value="1"/>
</dbReference>
<dbReference type="InterPro" id="IPR007822">
    <property type="entry name" value="LANC-like"/>
</dbReference>
<evidence type="ECO:0000313" key="3">
    <source>
        <dbReference type="EMBL" id="OLF15555.1"/>
    </source>
</evidence>
<name>A0A1Q8CMJ4_9PSEU</name>
<proteinExistence type="predicted"/>
<dbReference type="STRING" id="1912961.BU204_21795"/>
<evidence type="ECO:0000256" key="1">
    <source>
        <dbReference type="SAM" id="MobiDB-lite"/>
    </source>
</evidence>
<dbReference type="Pfam" id="PF05147">
    <property type="entry name" value="LANC_like"/>
    <property type="match status" value="1"/>
</dbReference>
<feature type="domain" description="Lantibiotic biosynthesis protein dehydration" evidence="2">
    <location>
        <begin position="215"/>
        <end position="582"/>
    </location>
</feature>
<dbReference type="Proteomes" id="UP000185596">
    <property type="component" value="Unassembled WGS sequence"/>
</dbReference>
<dbReference type="Pfam" id="PF13575">
    <property type="entry name" value="DUF4135"/>
    <property type="match status" value="1"/>
</dbReference>
<dbReference type="SUPFAM" id="SSF158745">
    <property type="entry name" value="LanC-like"/>
    <property type="match status" value="1"/>
</dbReference>
<dbReference type="InterPro" id="IPR017146">
    <property type="entry name" value="Lanti_2_LanM"/>
</dbReference>
<dbReference type="GO" id="GO:0031179">
    <property type="term" value="P:peptide modification"/>
    <property type="evidence" value="ECO:0007669"/>
    <property type="project" value="InterPro"/>
</dbReference>
<dbReference type="AlphaFoldDB" id="A0A1Q8CMJ4"/>
<protein>
    <submittedName>
        <fullName evidence="3">Lanthionine synthetase C family protein</fullName>
    </submittedName>
</protein>
<dbReference type="CDD" id="cd04792">
    <property type="entry name" value="LanM-like"/>
    <property type="match status" value="1"/>
</dbReference>
<dbReference type="EMBL" id="MSIE01000040">
    <property type="protein sequence ID" value="OLF15555.1"/>
    <property type="molecule type" value="Genomic_DNA"/>
</dbReference>
<feature type="non-terminal residue" evidence="3">
    <location>
        <position position="900"/>
    </location>
</feature>
<feature type="region of interest" description="Disordered" evidence="1">
    <location>
        <begin position="38"/>
        <end position="61"/>
    </location>
</feature>
<dbReference type="Gene3D" id="1.50.10.20">
    <property type="match status" value="1"/>
</dbReference>
<evidence type="ECO:0000259" key="2">
    <source>
        <dbReference type="Pfam" id="PF13575"/>
    </source>
</evidence>
<reference evidence="3 4" key="1">
    <citation type="submission" date="2016-12" db="EMBL/GenBank/DDBJ databases">
        <title>The draft genome sequence of Actinophytocola sp. 11-183.</title>
        <authorList>
            <person name="Wang W."/>
            <person name="Yuan L."/>
        </authorList>
    </citation>
    <scope>NUCLEOTIDE SEQUENCE [LARGE SCALE GENOMIC DNA]</scope>
    <source>
        <strain evidence="3 4">11-183</strain>
    </source>
</reference>
<gene>
    <name evidence="3" type="ORF">BU204_21795</name>
</gene>